<dbReference type="EMBL" id="CP038033">
    <property type="protein sequence ID" value="QBQ54381.1"/>
    <property type="molecule type" value="Genomic_DNA"/>
</dbReference>
<feature type="transmembrane region" description="Helical" evidence="2">
    <location>
        <begin position="22"/>
        <end position="44"/>
    </location>
</feature>
<name>A0A4P7BWQ5_9GAMM</name>
<keyword evidence="2" id="KW-1133">Transmembrane helix</keyword>
<evidence type="ECO:0000313" key="4">
    <source>
        <dbReference type="Proteomes" id="UP000294325"/>
    </source>
</evidence>
<feature type="transmembrane region" description="Helical" evidence="2">
    <location>
        <begin position="472"/>
        <end position="495"/>
    </location>
</feature>
<keyword evidence="2" id="KW-0472">Membrane</keyword>
<dbReference type="AlphaFoldDB" id="A0A4P7BWQ5"/>
<reference evidence="3 4" key="1">
    <citation type="submission" date="2019-03" db="EMBL/GenBank/DDBJ databases">
        <title>The genome sequence of Nitrosococcus wardiae strain D1FHST reveals the archetypal metabolic capacity of ammonia-oxidizing Gammaproteobacteria.</title>
        <authorList>
            <person name="Wang L."/>
            <person name="Lim C.K."/>
            <person name="Hanson T.E."/>
            <person name="Dang H."/>
            <person name="Klotz M.G."/>
        </authorList>
    </citation>
    <scope>NUCLEOTIDE SEQUENCE [LARGE SCALE GENOMIC DNA]</scope>
    <source>
        <strain evidence="3 4">D1FHS</strain>
    </source>
</reference>
<evidence type="ECO:0000256" key="1">
    <source>
        <dbReference type="SAM" id="Coils"/>
    </source>
</evidence>
<accession>A0A4P7BWQ5</accession>
<organism evidence="3 4">
    <name type="scientific">Nitrosococcus wardiae</name>
    <dbReference type="NCBI Taxonomy" id="1814290"/>
    <lineage>
        <taxon>Bacteria</taxon>
        <taxon>Pseudomonadati</taxon>
        <taxon>Pseudomonadota</taxon>
        <taxon>Gammaproteobacteria</taxon>
        <taxon>Chromatiales</taxon>
        <taxon>Chromatiaceae</taxon>
        <taxon>Nitrosococcus</taxon>
    </lineage>
</organism>
<feature type="coiled-coil region" evidence="1">
    <location>
        <begin position="376"/>
        <end position="410"/>
    </location>
</feature>
<dbReference type="Proteomes" id="UP000294325">
    <property type="component" value="Chromosome"/>
</dbReference>
<protein>
    <recommendedName>
        <fullName evidence="5">Lipopolysaccharide biosynthesis protein</fullName>
    </recommendedName>
</protein>
<dbReference type="PANTHER" id="PTHR32309:SF31">
    <property type="entry name" value="CAPSULAR EXOPOLYSACCHARIDE FAMILY"/>
    <property type="match status" value="1"/>
</dbReference>
<dbReference type="OrthoDB" id="9795292at2"/>
<keyword evidence="4" id="KW-1185">Reference proteome</keyword>
<dbReference type="RefSeq" id="WP_134357581.1">
    <property type="nucleotide sequence ID" value="NZ_CP038033.1"/>
</dbReference>
<keyword evidence="1" id="KW-0175">Coiled coil</keyword>
<dbReference type="InterPro" id="IPR050445">
    <property type="entry name" value="Bact_polysacc_biosynth/exp"/>
</dbReference>
<evidence type="ECO:0000313" key="3">
    <source>
        <dbReference type="EMBL" id="QBQ54381.1"/>
    </source>
</evidence>
<proteinExistence type="predicted"/>
<gene>
    <name evidence="3" type="ORF">E3U44_07550</name>
</gene>
<feature type="coiled-coil region" evidence="1">
    <location>
        <begin position="180"/>
        <end position="250"/>
    </location>
</feature>
<evidence type="ECO:0008006" key="5">
    <source>
        <dbReference type="Google" id="ProtNLM"/>
    </source>
</evidence>
<evidence type="ECO:0000256" key="2">
    <source>
        <dbReference type="SAM" id="Phobius"/>
    </source>
</evidence>
<keyword evidence="2" id="KW-0812">Transmembrane</keyword>
<feature type="transmembrane region" description="Helical" evidence="2">
    <location>
        <begin position="534"/>
        <end position="554"/>
    </location>
</feature>
<dbReference type="PANTHER" id="PTHR32309">
    <property type="entry name" value="TYROSINE-PROTEIN KINASE"/>
    <property type="match status" value="1"/>
</dbReference>
<sequence length="557" mass="63559">MNQSAFKLNDVIVILRRRKMQFLIPGAVIFFISIGIAFGLPPLYQSKARILVEQQEIPEELLSSTVQTYAAERIATLKQHIMSFEQLKALARKASLLSENSSYNEEIEVVKRIKNNTRVEPVYAEVTDPRTGRSRTVTIAFDIFVSSSSPKSAQIIAKELVELYLNLNKKFRIEQANSSAKFFAEEAQRLSSLISKLEAEYARFKEKNVARLPEMMALNMSLLERTEDQYEEIEKTIRELKEQRIALASQLSQTQPYSEESPVVQLKRLQMELLSASAKYSPNHPDIARLEQEIAILKDEIGDEKGESKLVEKLVFTRDELAKARTRYSEQHPDVTRLKNEVATLEAALKEIPEGAEQTSQIKSDNPSYISFKAQLDAVDIQLASEKNKRARIQEKLNELERRIQQMPQVEQTTLELKRNYENAVKKYHEIKDKQLNAQIATQMEEEGKGEHFVLIAPPQLAEEPSSPNRPAILFLGMVISFSSGVGVVALTEYLDQKVRGIKGVKTIFSSPPLGIIPYAENSQDRRRQRKVRIYYLLIALVGIGLAFAFIYFVRYR</sequence>
<dbReference type="KEGG" id="nwr:E3U44_07550"/>